<dbReference type="RefSeq" id="XP_010757569.1">
    <property type="nucleotide sequence ID" value="XM_010759267.1"/>
</dbReference>
<gene>
    <name evidence="2" type="ORF">PADG_01772</name>
</gene>
<feature type="region of interest" description="Disordered" evidence="1">
    <location>
        <begin position="298"/>
        <end position="320"/>
    </location>
</feature>
<dbReference type="GeneID" id="22581371"/>
<feature type="compositionally biased region" description="Low complexity" evidence="1">
    <location>
        <begin position="651"/>
        <end position="661"/>
    </location>
</feature>
<feature type="compositionally biased region" description="Basic and acidic residues" evidence="1">
    <location>
        <begin position="301"/>
        <end position="320"/>
    </location>
</feature>
<name>C1G4A6_PARBD</name>
<feature type="compositionally biased region" description="Basic and acidic residues" evidence="1">
    <location>
        <begin position="121"/>
        <end position="133"/>
    </location>
</feature>
<dbReference type="EMBL" id="KN275958">
    <property type="protein sequence ID" value="EEH45622.1"/>
    <property type="molecule type" value="Genomic_DNA"/>
</dbReference>
<feature type="region of interest" description="Disordered" evidence="1">
    <location>
        <begin position="116"/>
        <end position="162"/>
    </location>
</feature>
<dbReference type="VEuPathDB" id="FungiDB:PADG_01772"/>
<dbReference type="OrthoDB" id="4207369at2759"/>
<evidence type="ECO:0000313" key="3">
    <source>
        <dbReference type="Proteomes" id="UP000001628"/>
    </source>
</evidence>
<feature type="compositionally biased region" description="Basic and acidic residues" evidence="1">
    <location>
        <begin position="530"/>
        <end position="539"/>
    </location>
</feature>
<dbReference type="HOGENOM" id="CLU_407149_0_0_1"/>
<dbReference type="KEGG" id="pbn:PADG_01772"/>
<feature type="compositionally biased region" description="Polar residues" evidence="1">
    <location>
        <begin position="134"/>
        <end position="162"/>
    </location>
</feature>
<dbReference type="Proteomes" id="UP000001628">
    <property type="component" value="Unassembled WGS sequence"/>
</dbReference>
<protein>
    <submittedName>
        <fullName evidence="2">Uncharacterized protein</fullName>
    </submittedName>
</protein>
<keyword evidence="3" id="KW-1185">Reference proteome</keyword>
<dbReference type="InParanoid" id="C1G4A6"/>
<accession>C1G4A6</accession>
<feature type="region of interest" description="Disordered" evidence="1">
    <location>
        <begin position="1"/>
        <end position="20"/>
    </location>
</feature>
<feature type="compositionally biased region" description="Basic residues" evidence="1">
    <location>
        <begin position="390"/>
        <end position="401"/>
    </location>
</feature>
<organism evidence="2 3">
    <name type="scientific">Paracoccidioides brasiliensis (strain Pb18)</name>
    <dbReference type="NCBI Taxonomy" id="502780"/>
    <lineage>
        <taxon>Eukaryota</taxon>
        <taxon>Fungi</taxon>
        <taxon>Dikarya</taxon>
        <taxon>Ascomycota</taxon>
        <taxon>Pezizomycotina</taxon>
        <taxon>Eurotiomycetes</taxon>
        <taxon>Eurotiomycetidae</taxon>
        <taxon>Onygenales</taxon>
        <taxon>Ajellomycetaceae</taxon>
        <taxon>Paracoccidioides</taxon>
    </lineage>
</organism>
<sequence>MSKRAPRHWDRRPMTPFNSRSKSRKVWKRFLASASKDIVGDDIDRDPLLTEINSSFAYRGVLRGVKRQCTATYVGVGRARSFLETKWETEDMGVRKRKHAQQRAVCISESFANADTVADADDSKPNEDVERQQSAENNNSIDQNTPCLHSSPAQDDNTVPSTLNLPQALRKTVEEEASPVAGDTLLPFKASEDASGVSEDAANLEVIPSAIEESPEPEQGEVTFGAQVARATSPLRDMEDTPSTTTTIKNVVEETATPLTIPPSRRLFPRLEGDDEEFLSDFLSQAQAKRSAAKSAVLSKELGDSSVEHPVRSPTPRTREVLKVLDKISPSSPSEQKNQLKATFSLPAPNFSLSIDPEQSGAEQEEQEQEKSKTAEEGQQQSRVATPWRRSTRKTITRTQRHTPSVPNHIPVRRSNGTEFVFLQRSEEQQLSLTTKANTRRNRGDAQLPHLVLQAINAQEYVHSCSSNGEVDDPVSPRKSSKKRIRLVKTVTWDEKNLVQYEGKTYNNEEQNVEIRRESPPPQSTIYQSTRKESNKKQDTGNTSKSSRKSKSNKQADSTHHHSQPPKSPTVTRKVSKLGAASGNSFTSVLTTTAMSDTATTTAAAAAKIKSTRKIASTHPGTPIQRKKLTPKSPTTITFKVSENAAPNISTATTTRSTAKKFSGSCLPRHMGRTRV</sequence>
<evidence type="ECO:0000256" key="1">
    <source>
        <dbReference type="SAM" id="MobiDB-lite"/>
    </source>
</evidence>
<reference evidence="2 3" key="1">
    <citation type="journal article" date="2011" name="PLoS Genet.">
        <title>Comparative genomic analysis of human fungal pathogens causing paracoccidioidomycosis.</title>
        <authorList>
            <person name="Desjardins C.A."/>
            <person name="Champion M.D."/>
            <person name="Holder J.W."/>
            <person name="Muszewska A."/>
            <person name="Goldberg J."/>
            <person name="Bailao A.M."/>
            <person name="Brigido M.M."/>
            <person name="Ferreira M.E."/>
            <person name="Garcia A.M."/>
            <person name="Grynberg M."/>
            <person name="Gujja S."/>
            <person name="Heiman D.I."/>
            <person name="Henn M.R."/>
            <person name="Kodira C.D."/>
            <person name="Leon-Narvaez H."/>
            <person name="Longo L.V."/>
            <person name="Ma L.J."/>
            <person name="Malavazi I."/>
            <person name="Matsuo A.L."/>
            <person name="Morais F.V."/>
            <person name="Pereira M."/>
            <person name="Rodriguez-Brito S."/>
            <person name="Sakthikumar S."/>
            <person name="Salem-Izacc S.M."/>
            <person name="Sykes S.M."/>
            <person name="Teixeira M.M."/>
            <person name="Vallejo M.C."/>
            <person name="Walter M.E."/>
            <person name="Yandava C."/>
            <person name="Young S."/>
            <person name="Zeng Q."/>
            <person name="Zucker J."/>
            <person name="Felipe M.S."/>
            <person name="Goldman G.H."/>
            <person name="Haas B.J."/>
            <person name="McEwen J.G."/>
            <person name="Nino-Vega G."/>
            <person name="Puccia R."/>
            <person name="San-Blas G."/>
            <person name="Soares C.M."/>
            <person name="Birren B.W."/>
            <person name="Cuomo C.A."/>
        </authorList>
    </citation>
    <scope>NUCLEOTIDE SEQUENCE [LARGE SCALE GENOMIC DNA]</scope>
    <source>
        <strain evidence="2 3">Pb18</strain>
    </source>
</reference>
<proteinExistence type="predicted"/>
<dbReference type="STRING" id="502780.C1G4A6"/>
<dbReference type="AlphaFoldDB" id="C1G4A6"/>
<evidence type="ECO:0000313" key="2">
    <source>
        <dbReference type="EMBL" id="EEH45622.1"/>
    </source>
</evidence>
<feature type="region of interest" description="Disordered" evidence="1">
    <location>
        <begin position="347"/>
        <end position="413"/>
    </location>
</feature>
<dbReference type="OMA" id="LETKWEM"/>
<dbReference type="eggNOG" id="ENOG502SEVN">
    <property type="taxonomic scope" value="Eukaryota"/>
</dbReference>
<feature type="region of interest" description="Disordered" evidence="1">
    <location>
        <begin position="509"/>
        <end position="575"/>
    </location>
</feature>
<feature type="region of interest" description="Disordered" evidence="1">
    <location>
        <begin position="651"/>
        <end position="676"/>
    </location>
</feature>